<evidence type="ECO:0000313" key="2">
    <source>
        <dbReference type="Proteomes" id="UP000321484"/>
    </source>
</evidence>
<evidence type="ECO:0000313" key="1">
    <source>
        <dbReference type="EMBL" id="GEN78861.1"/>
    </source>
</evidence>
<sequence length="202" mass="20900">MYVLTVDQRGSRRHGDRVAGLLEDLTSRVPADAGGVVRPFERTVGDEVQAVLDDADVAVDVALTLLRIGGWSVGIGVGSVDEPLPVSARAGSGEAFIHARAAVERAKSRARPVPLAVVSEAPDGGRGAEAVLTLLGSVVVRRSAAGWAVIDAMTTPGATQDDAARRLGISQQAVSQRLRAALWAEEVAARPVAARLLAEGDG</sequence>
<accession>A0A511YUJ1</accession>
<keyword evidence="2" id="KW-1185">Reference proteome</keyword>
<comment type="caution">
    <text evidence="1">The sequence shown here is derived from an EMBL/GenBank/DDBJ whole genome shotgun (WGS) entry which is preliminary data.</text>
</comment>
<evidence type="ECO:0008006" key="3">
    <source>
        <dbReference type="Google" id="ProtNLM"/>
    </source>
</evidence>
<organism evidence="1 2">
    <name type="scientific">Actinotalea fermentans</name>
    <dbReference type="NCBI Taxonomy" id="43671"/>
    <lineage>
        <taxon>Bacteria</taxon>
        <taxon>Bacillati</taxon>
        <taxon>Actinomycetota</taxon>
        <taxon>Actinomycetes</taxon>
        <taxon>Micrococcales</taxon>
        <taxon>Cellulomonadaceae</taxon>
        <taxon>Actinotalea</taxon>
    </lineage>
</organism>
<dbReference type="EMBL" id="BJYK01000001">
    <property type="protein sequence ID" value="GEN78861.1"/>
    <property type="molecule type" value="Genomic_DNA"/>
</dbReference>
<protein>
    <recommendedName>
        <fullName evidence="3">DNA-binding protein</fullName>
    </recommendedName>
</protein>
<name>A0A511YUJ1_9CELL</name>
<dbReference type="AlphaFoldDB" id="A0A511YUJ1"/>
<gene>
    <name evidence="1" type="ORF">AFE02nite_05950</name>
</gene>
<proteinExistence type="predicted"/>
<reference evidence="1 2" key="1">
    <citation type="submission" date="2019-07" db="EMBL/GenBank/DDBJ databases">
        <title>Whole genome shotgun sequence of Actinotalea fermentans NBRC 105374.</title>
        <authorList>
            <person name="Hosoyama A."/>
            <person name="Uohara A."/>
            <person name="Ohji S."/>
            <person name="Ichikawa N."/>
        </authorList>
    </citation>
    <scope>NUCLEOTIDE SEQUENCE [LARGE SCALE GENOMIC DNA]</scope>
    <source>
        <strain evidence="1 2">NBRC 105374</strain>
    </source>
</reference>
<dbReference type="OrthoDB" id="5184241at2"/>
<dbReference type="RefSeq" id="WP_034244944.1">
    <property type="nucleotide sequence ID" value="NZ_BJYK01000001.1"/>
</dbReference>
<dbReference type="Proteomes" id="UP000321484">
    <property type="component" value="Unassembled WGS sequence"/>
</dbReference>